<protein>
    <submittedName>
        <fullName evidence="1">Uncharacterized protein</fullName>
    </submittedName>
</protein>
<sequence>MKKILYIAVALFSVCFTQCTKPTKDFTFSINPKPFDHTVTMNFYDPKTAKAPANITLTITGQNANDVYEISGVKTYNVVDGIISLGLLYKANPTEGNPATFTVKAEAPGYLTALIPITIKAGQPIKLVNVSMVNIDNPPSGVNVQQTSTPLTGGSTATDVVIPPPADAQPGDQVVSIDIPSGTSFKDEAGNVITGSTLTSTVVSFGSTDPGSLSAFPGGTASDNIKDASGNTVAGRFRTAGFADITMAVGNTDVKTFSQPITLHMGIDGTQINPATGTLFAAGQTIPVWSYQIATGQWSYEQVATITNGANGLEASFPTSHLTYYNLAVMEDICNSSSIVFNTGLASSESFLVDIFAANEPNIPLVSGFLVQVANGGTVTFDNVPTGNLNVKVYRNTAANSQSNFMVRDGNPVGVYSGALCGSTPTITLSIPVLTPINFDIQGQCPNNSTNPIVRPTVDVWYRATGSGSAYQLLGQVQQGYFSTTNLSLNSTYDFKVIWGGNKVFLKTRNVDAVNYQRTIVVPQDQIATFCQ</sequence>
<dbReference type="EMBL" id="VWSH01000001">
    <property type="protein sequence ID" value="KAA5536261.1"/>
    <property type="molecule type" value="Genomic_DNA"/>
</dbReference>
<gene>
    <name evidence="1" type="ORF">F0919_00925</name>
</gene>
<comment type="caution">
    <text evidence="1">The sequence shown here is derived from an EMBL/GenBank/DDBJ whole genome shotgun (WGS) entry which is preliminary data.</text>
</comment>
<proteinExistence type="predicted"/>
<evidence type="ECO:0000313" key="1">
    <source>
        <dbReference type="EMBL" id="KAA5536261.1"/>
    </source>
</evidence>
<reference evidence="1 2" key="1">
    <citation type="submission" date="2019-09" db="EMBL/GenBank/DDBJ databases">
        <title>Genome sequence and assembly of Taibaiella sp.</title>
        <authorList>
            <person name="Chhetri G."/>
        </authorList>
    </citation>
    <scope>NUCLEOTIDE SEQUENCE [LARGE SCALE GENOMIC DNA]</scope>
    <source>
        <strain evidence="1 2">KVB11</strain>
    </source>
</reference>
<dbReference type="AlphaFoldDB" id="A0A5M6CM19"/>
<dbReference type="Proteomes" id="UP000323632">
    <property type="component" value="Unassembled WGS sequence"/>
</dbReference>
<accession>A0A5M6CM19</accession>
<evidence type="ECO:0000313" key="2">
    <source>
        <dbReference type="Proteomes" id="UP000323632"/>
    </source>
</evidence>
<name>A0A5M6CM19_9BACT</name>
<keyword evidence="2" id="KW-1185">Reference proteome</keyword>
<dbReference type="RefSeq" id="WP_150030834.1">
    <property type="nucleotide sequence ID" value="NZ_VWSH01000001.1"/>
</dbReference>
<organism evidence="1 2">
    <name type="scientific">Taibaiella lutea</name>
    <dbReference type="NCBI Taxonomy" id="2608001"/>
    <lineage>
        <taxon>Bacteria</taxon>
        <taxon>Pseudomonadati</taxon>
        <taxon>Bacteroidota</taxon>
        <taxon>Chitinophagia</taxon>
        <taxon>Chitinophagales</taxon>
        <taxon>Chitinophagaceae</taxon>
        <taxon>Taibaiella</taxon>
    </lineage>
</organism>